<feature type="compositionally biased region" description="Low complexity" evidence="1">
    <location>
        <begin position="693"/>
        <end position="705"/>
    </location>
</feature>
<keyword evidence="5" id="KW-1185">Reference proteome</keyword>
<keyword evidence="3" id="KW-0732">Signal</keyword>
<feature type="region of interest" description="Disordered" evidence="1">
    <location>
        <begin position="817"/>
        <end position="867"/>
    </location>
</feature>
<feature type="signal peptide" evidence="3">
    <location>
        <begin position="1"/>
        <end position="20"/>
    </location>
</feature>
<feature type="region of interest" description="Disordered" evidence="1">
    <location>
        <begin position="660"/>
        <end position="709"/>
    </location>
</feature>
<accession>A0A319DP20</accession>
<evidence type="ECO:0000256" key="3">
    <source>
        <dbReference type="SAM" id="SignalP"/>
    </source>
</evidence>
<dbReference type="EMBL" id="KZ825804">
    <property type="protein sequence ID" value="PYH99179.1"/>
    <property type="molecule type" value="Genomic_DNA"/>
</dbReference>
<feature type="region of interest" description="Disordered" evidence="1">
    <location>
        <begin position="511"/>
        <end position="642"/>
    </location>
</feature>
<feature type="compositionally biased region" description="Low complexity" evidence="1">
    <location>
        <begin position="841"/>
        <end position="856"/>
    </location>
</feature>
<dbReference type="Proteomes" id="UP000247810">
    <property type="component" value="Unassembled WGS sequence"/>
</dbReference>
<feature type="compositionally biased region" description="Low complexity" evidence="1">
    <location>
        <begin position="535"/>
        <end position="548"/>
    </location>
</feature>
<reference evidence="4 5" key="1">
    <citation type="submission" date="2018-02" db="EMBL/GenBank/DDBJ databases">
        <title>The genomes of Aspergillus section Nigri reveals drivers in fungal speciation.</title>
        <authorList>
            <consortium name="DOE Joint Genome Institute"/>
            <person name="Vesth T.C."/>
            <person name="Nybo J."/>
            <person name="Theobald S."/>
            <person name="Brandl J."/>
            <person name="Frisvad J.C."/>
            <person name="Nielsen K.F."/>
            <person name="Lyhne E.K."/>
            <person name="Kogle M.E."/>
            <person name="Kuo A."/>
            <person name="Riley R."/>
            <person name="Clum A."/>
            <person name="Nolan M."/>
            <person name="Lipzen A."/>
            <person name="Salamov A."/>
            <person name="Henrissat B."/>
            <person name="Wiebenga A."/>
            <person name="De vries R.P."/>
            <person name="Grigoriev I.V."/>
            <person name="Mortensen U.H."/>
            <person name="Andersen M.R."/>
            <person name="Baker S.E."/>
        </authorList>
    </citation>
    <scope>NUCLEOTIDE SEQUENCE [LARGE SCALE GENOMIC DNA]</scope>
    <source>
        <strain evidence="4 5">CBS 707.79</strain>
    </source>
</reference>
<evidence type="ECO:0000313" key="5">
    <source>
        <dbReference type="Proteomes" id="UP000247810"/>
    </source>
</evidence>
<feature type="chain" id="PRO_5016255720" evidence="3">
    <location>
        <begin position="21"/>
        <end position="957"/>
    </location>
</feature>
<feature type="compositionally biased region" description="Basic and acidic residues" evidence="1">
    <location>
        <begin position="525"/>
        <end position="534"/>
    </location>
</feature>
<keyword evidence="2" id="KW-0812">Transmembrane</keyword>
<keyword evidence="2" id="KW-1133">Transmembrane helix</keyword>
<evidence type="ECO:0000256" key="2">
    <source>
        <dbReference type="SAM" id="Phobius"/>
    </source>
</evidence>
<dbReference type="Gene3D" id="2.120.10.80">
    <property type="entry name" value="Kelch-type beta propeller"/>
    <property type="match status" value="1"/>
</dbReference>
<proteinExistence type="predicted"/>
<dbReference type="VEuPathDB" id="FungiDB:BO71DRAFT_314427"/>
<keyword evidence="2" id="KW-0472">Membrane</keyword>
<dbReference type="AlphaFoldDB" id="A0A319DP20"/>
<dbReference type="InterPro" id="IPR015915">
    <property type="entry name" value="Kelch-typ_b-propeller"/>
</dbReference>
<feature type="compositionally biased region" description="Basic and acidic residues" evidence="1">
    <location>
        <begin position="678"/>
        <end position="692"/>
    </location>
</feature>
<sequence length="957" mass="103476">MRRLVWTLLSLLLLAGPAITAVPYTPSQLLYSPISNGSFAYLLQTTGTSQDATTEFISLNISGSIYTTSPSYNILMDPLPFQLGEQSPAFVPVIDEHGVIKIYAGNCHKALEKAELWRFTPDTNSSTGDGTWGKFAIAESSTTGSMERPNYLAAGFAFSATNTSDSSVYAFGGMCPSSDSSETTWMAKANYSQAMVVLDPPKSNSNGSYGASTAGSRAPPIAEAGFTTTPLQASYAETSSGELRQQQDFLLVGGQTRHAFINMSQLAVFSLPQNSWSFVTVNAASASYKTDLTARDATTIEPRSGHSAVLSPDGSKVIVYGGWVGNTTVAAQPQLAVLELGESYGGSGDWAWSVPSSENSGISQGSGLYGHGATMLPGGVMMVAGGYTIPQLSPSASASSSSSSSPLPSPSSWKRSVTESRSNTQVYLYNITSGKWVSSYQNPYSIASQEDSKLDGTWKIGVGVGVGVGIPVVVGLAILIFFMWKRRQKHRTRDDGIRELAAGAERSHFWGQQEPFMASSMRRPSMQERQETQKTQDTQDTQDTQETKVNSDYPWSSNHGSGKSPVWRDKGEAAAPAERMGLLGDPPSPTKMTPRPGFNTRAYRPPSQYNEYRRSDASDIHPIDEREEDEAKNNGQEMTNPLRGLRYLTPIITSVSREPYNASLAGPSSNVMAGVTGPDRDMPTSPDKDERTSSNLSDSSNSTKSVQRSQMVNLHYPASLSSSGYQVPQKAASVSGYGRDSIRSRPNSGILFSTEMKRHSSDSYSTAPTSFSQRQVDGEYFLPQVEPSSPIDLFPNAPKPRASEWLGNVRRVISLTRRRSTATESTTTASQGSGLERRSTIRSSRPPLPRRSVSASAEVFRRKQGAKDWSAGNRLSANLETRSRSLREDGGFRSFLDLDPDSDEDWDVEGAAEGRRVQVTFTVPKERLRVVNAAAGDLDNESIKTVSRSNSAASISK</sequence>
<dbReference type="SUPFAM" id="SSF50965">
    <property type="entry name" value="Galactose oxidase, central domain"/>
    <property type="match status" value="1"/>
</dbReference>
<feature type="transmembrane region" description="Helical" evidence="2">
    <location>
        <begin position="460"/>
        <end position="484"/>
    </location>
</feature>
<dbReference type="InterPro" id="IPR011043">
    <property type="entry name" value="Gal_Oxase/kelch_b-propeller"/>
</dbReference>
<protein>
    <submittedName>
        <fullName evidence="4">Galactose oxidase</fullName>
    </submittedName>
</protein>
<name>A0A319DP20_9EURO</name>
<gene>
    <name evidence="4" type="ORF">BO71DRAFT_314427</name>
</gene>
<dbReference type="STRING" id="1448320.A0A319DP20"/>
<evidence type="ECO:0000313" key="4">
    <source>
        <dbReference type="EMBL" id="PYH99179.1"/>
    </source>
</evidence>
<dbReference type="OrthoDB" id="205993at2759"/>
<feature type="compositionally biased region" description="Basic and acidic residues" evidence="1">
    <location>
        <begin position="611"/>
        <end position="632"/>
    </location>
</feature>
<organism evidence="4 5">
    <name type="scientific">Aspergillus ellipticus CBS 707.79</name>
    <dbReference type="NCBI Taxonomy" id="1448320"/>
    <lineage>
        <taxon>Eukaryota</taxon>
        <taxon>Fungi</taxon>
        <taxon>Dikarya</taxon>
        <taxon>Ascomycota</taxon>
        <taxon>Pezizomycotina</taxon>
        <taxon>Eurotiomycetes</taxon>
        <taxon>Eurotiomycetidae</taxon>
        <taxon>Eurotiales</taxon>
        <taxon>Aspergillaceae</taxon>
        <taxon>Aspergillus</taxon>
        <taxon>Aspergillus subgen. Circumdati</taxon>
    </lineage>
</organism>
<evidence type="ECO:0000256" key="1">
    <source>
        <dbReference type="SAM" id="MobiDB-lite"/>
    </source>
</evidence>